<evidence type="ECO:0000256" key="1">
    <source>
        <dbReference type="ARBA" id="ARBA00000142"/>
    </source>
</evidence>
<dbReference type="FunFam" id="3.40.50.150:FF:000035">
    <property type="entry name" value="tRNA (guanine-N(7)-)-methyltransferase"/>
    <property type="match status" value="1"/>
</dbReference>
<dbReference type="GO" id="GO:0043527">
    <property type="term" value="C:tRNA methyltransferase complex"/>
    <property type="evidence" value="ECO:0007669"/>
    <property type="project" value="TreeGrafter"/>
</dbReference>
<reference evidence="10 11" key="1">
    <citation type="submission" date="2016-10" db="EMBL/GenBank/DDBJ databases">
        <authorList>
            <person name="de Groot N.N."/>
        </authorList>
    </citation>
    <scope>NUCLEOTIDE SEQUENCE [LARGE SCALE GENOMIC DNA]</scope>
    <source>
        <strain evidence="10 11">HLD2</strain>
    </source>
</reference>
<comment type="function">
    <text evidence="2 9">Catalyzes the formation of N(7)-methylguanine at position 46 (m7G46) in tRNA.</text>
</comment>
<dbReference type="NCBIfam" id="TIGR00091">
    <property type="entry name" value="tRNA (guanosine(46)-N7)-methyltransferase TrmB"/>
    <property type="match status" value="1"/>
</dbReference>
<dbReference type="CDD" id="cd02440">
    <property type="entry name" value="AdoMet_MTases"/>
    <property type="match status" value="1"/>
</dbReference>
<keyword evidence="6 9" id="KW-0819">tRNA processing</keyword>
<dbReference type="Gene3D" id="3.40.50.150">
    <property type="entry name" value="Vaccinia Virus protein VP39"/>
    <property type="match status" value="1"/>
</dbReference>
<evidence type="ECO:0000256" key="9">
    <source>
        <dbReference type="HAMAP-Rule" id="MF_01057"/>
    </source>
</evidence>
<dbReference type="InterPro" id="IPR003358">
    <property type="entry name" value="tRNA_(Gua-N-7)_MeTrfase_Trmb"/>
</dbReference>
<dbReference type="Pfam" id="PF02390">
    <property type="entry name" value="Methyltransf_4"/>
    <property type="match status" value="1"/>
</dbReference>
<feature type="binding site" evidence="9">
    <location>
        <position position="112"/>
    </location>
    <ligand>
        <name>S-adenosyl-L-methionine</name>
        <dbReference type="ChEBI" id="CHEBI:59789"/>
    </ligand>
</feature>
<comment type="caution">
    <text evidence="9">Lacks conserved residue(s) required for the propagation of feature annotation.</text>
</comment>
<keyword evidence="11" id="KW-1185">Reference proteome</keyword>
<dbReference type="InterPro" id="IPR055361">
    <property type="entry name" value="tRNA_methyltr_TrmB_bact"/>
</dbReference>
<evidence type="ECO:0000256" key="7">
    <source>
        <dbReference type="ARBA" id="ARBA00060552"/>
    </source>
</evidence>
<evidence type="ECO:0000256" key="4">
    <source>
        <dbReference type="ARBA" id="ARBA00022679"/>
    </source>
</evidence>
<accession>A0A1G5QT66</accession>
<evidence type="ECO:0000256" key="6">
    <source>
        <dbReference type="ARBA" id="ARBA00022694"/>
    </source>
</evidence>
<protein>
    <recommendedName>
        <fullName evidence="9">tRNA (guanine-N(7)-)-methyltransferase</fullName>
        <ecNumber evidence="9">2.1.1.33</ecNumber>
    </recommendedName>
    <alternativeName>
        <fullName evidence="9">tRNA (guanine(46)-N(7))-methyltransferase</fullName>
    </alternativeName>
    <alternativeName>
        <fullName evidence="9">tRNA(m7G46)-methyltransferase</fullName>
    </alternativeName>
</protein>
<feature type="binding site" evidence="9">
    <location>
        <position position="135"/>
    </location>
    <ligand>
        <name>S-adenosyl-L-methionine</name>
        <dbReference type="ChEBI" id="CHEBI:59789"/>
    </ligand>
</feature>
<dbReference type="GO" id="GO:0008176">
    <property type="term" value="F:tRNA (guanine(46)-N7)-methyltransferase activity"/>
    <property type="evidence" value="ECO:0007669"/>
    <property type="project" value="UniProtKB-UniRule"/>
</dbReference>
<evidence type="ECO:0000256" key="8">
    <source>
        <dbReference type="ARBA" id="ARBA00060767"/>
    </source>
</evidence>
<feature type="binding site" evidence="9">
    <location>
        <position position="171"/>
    </location>
    <ligand>
        <name>substrate</name>
    </ligand>
</feature>
<comment type="similarity">
    <text evidence="8 9">Belongs to the class I-like SAM-binding methyltransferase superfamily. TrmB family.</text>
</comment>
<sequence length="230" mass="26536">MTEKEPHHRRIRSFVRREGRFTPGQQRAFDTLWPQYGIEADGSPIDFDAVFGHRAPRIVEIGFGNGESLAAMAASHPENDYLGIEVHRPGVGRLLQQLETEHIANVRVMSEDAVEILERQIPDTSLHGLLLFFPDPWHKKRHHKRRILQPAFVQLVRRKLEPGGFFHMATDWENYAEQMLEVMSAAEGFTNTSPSSDFVPCPDYRPKTKFERRGERLGHGVWDLVFEKID</sequence>
<evidence type="ECO:0000256" key="3">
    <source>
        <dbReference type="ARBA" id="ARBA00022603"/>
    </source>
</evidence>
<dbReference type="EMBL" id="FMWD01000009">
    <property type="protein sequence ID" value="SCZ64866.1"/>
    <property type="molecule type" value="Genomic_DNA"/>
</dbReference>
<dbReference type="InterPro" id="IPR029063">
    <property type="entry name" value="SAM-dependent_MTases_sf"/>
</dbReference>
<comment type="catalytic activity">
    <reaction evidence="1 9">
        <text>guanosine(46) in tRNA + S-adenosyl-L-methionine = N(7)-methylguanosine(46) in tRNA + S-adenosyl-L-homocysteine</text>
        <dbReference type="Rhea" id="RHEA:42708"/>
        <dbReference type="Rhea" id="RHEA-COMP:10188"/>
        <dbReference type="Rhea" id="RHEA-COMP:10189"/>
        <dbReference type="ChEBI" id="CHEBI:57856"/>
        <dbReference type="ChEBI" id="CHEBI:59789"/>
        <dbReference type="ChEBI" id="CHEBI:74269"/>
        <dbReference type="ChEBI" id="CHEBI:74480"/>
        <dbReference type="EC" id="2.1.1.33"/>
    </reaction>
</comment>
<keyword evidence="5 9" id="KW-0949">S-adenosyl-L-methionine</keyword>
<dbReference type="RefSeq" id="WP_092998256.1">
    <property type="nucleotide sequence ID" value="NZ_FMWD01000009.1"/>
</dbReference>
<feature type="binding site" evidence="9">
    <location>
        <position position="85"/>
    </location>
    <ligand>
        <name>S-adenosyl-L-methionine</name>
        <dbReference type="ChEBI" id="CHEBI:59789"/>
    </ligand>
</feature>
<keyword evidence="3 9" id="KW-0489">Methyltransferase</keyword>
<gene>
    <name evidence="9" type="primary">trmB</name>
    <name evidence="10" type="ORF">SAMN03097708_02724</name>
</gene>
<evidence type="ECO:0000256" key="5">
    <source>
        <dbReference type="ARBA" id="ARBA00022691"/>
    </source>
</evidence>
<proteinExistence type="inferred from homology"/>
<dbReference type="PANTHER" id="PTHR23417:SF14">
    <property type="entry name" value="PENTACOTRIPEPTIDE-REPEAT REGION OF PRORP DOMAIN-CONTAINING PROTEIN"/>
    <property type="match status" value="1"/>
</dbReference>
<name>A0A1G5QT66_9GAMM</name>
<dbReference type="HAMAP" id="MF_01057">
    <property type="entry name" value="tRNA_methyltr_TrmB"/>
    <property type="match status" value="1"/>
</dbReference>
<organism evidence="10 11">
    <name type="scientific">Thiohalomonas denitrificans</name>
    <dbReference type="NCBI Taxonomy" id="415747"/>
    <lineage>
        <taxon>Bacteria</taxon>
        <taxon>Pseudomonadati</taxon>
        <taxon>Pseudomonadota</taxon>
        <taxon>Gammaproteobacteria</taxon>
        <taxon>Thiohalomonadales</taxon>
        <taxon>Thiohalomonadaceae</taxon>
        <taxon>Thiohalomonas</taxon>
    </lineage>
</organism>
<dbReference type="SUPFAM" id="SSF53335">
    <property type="entry name" value="S-adenosyl-L-methionine-dependent methyltransferases"/>
    <property type="match status" value="1"/>
</dbReference>
<dbReference type="STRING" id="415747.SAMN03097708_02724"/>
<dbReference type="PROSITE" id="PS51625">
    <property type="entry name" value="SAM_MT_TRMB"/>
    <property type="match status" value="1"/>
</dbReference>
<evidence type="ECO:0000313" key="11">
    <source>
        <dbReference type="Proteomes" id="UP000199648"/>
    </source>
</evidence>
<dbReference type="UniPathway" id="UPA00989"/>
<dbReference type="Proteomes" id="UP000199648">
    <property type="component" value="Unassembled WGS sequence"/>
</dbReference>
<dbReference type="AlphaFoldDB" id="A0A1G5QT66"/>
<dbReference type="PANTHER" id="PTHR23417">
    <property type="entry name" value="3-DEOXY-D-MANNO-OCTULOSONIC-ACID TRANSFERASE/TRNA GUANINE-N 7 - -METHYLTRANSFERASE"/>
    <property type="match status" value="1"/>
</dbReference>
<dbReference type="EC" id="2.1.1.33" evidence="9"/>
<keyword evidence="4 9" id="KW-0808">Transferase</keyword>
<comment type="pathway">
    <text evidence="7 9">tRNA modification; N(7)-methylguanine-tRNA biosynthesis.</text>
</comment>
<feature type="binding site" evidence="9">
    <location>
        <begin position="208"/>
        <end position="211"/>
    </location>
    <ligand>
        <name>substrate</name>
    </ligand>
</feature>
<feature type="binding site" evidence="9">
    <location>
        <position position="139"/>
    </location>
    <ligand>
        <name>substrate</name>
    </ligand>
</feature>
<feature type="binding site" evidence="9">
    <location>
        <position position="60"/>
    </location>
    <ligand>
        <name>S-adenosyl-L-methionine</name>
        <dbReference type="ChEBI" id="CHEBI:59789"/>
    </ligand>
</feature>
<dbReference type="OrthoDB" id="9802090at2"/>
<evidence type="ECO:0000313" key="10">
    <source>
        <dbReference type="EMBL" id="SCZ64866.1"/>
    </source>
</evidence>
<evidence type="ECO:0000256" key="2">
    <source>
        <dbReference type="ARBA" id="ARBA00003015"/>
    </source>
</evidence>